<accession>T0L110</accession>
<dbReference type="EMBL" id="KE647164">
    <property type="protein sequence ID" value="EQB61242.1"/>
    <property type="molecule type" value="Genomic_DNA"/>
</dbReference>
<name>T0L110_9MICR</name>
<proteinExistence type="predicted"/>
<evidence type="ECO:0000313" key="1">
    <source>
        <dbReference type="EMBL" id="EQB61242.1"/>
    </source>
</evidence>
<reference evidence="1 2" key="1">
    <citation type="journal article" date="2013" name="BMC Genomics">
        <title>Genome sequencing and comparative genomics of honey bee microsporidia, Nosema apis reveal novel insights into host-parasite interactions.</title>
        <authorList>
            <person name="Chen Yp."/>
            <person name="Pettis J.S."/>
            <person name="Zhao Y."/>
            <person name="Liu X."/>
            <person name="Tallon L.J."/>
            <person name="Sadzewicz L.D."/>
            <person name="Li R."/>
            <person name="Zheng H."/>
            <person name="Huang S."/>
            <person name="Zhang X."/>
            <person name="Hamilton M.C."/>
            <person name="Pernal S.F."/>
            <person name="Melathopoulos A.P."/>
            <person name="Yan X."/>
            <person name="Evans J.D."/>
        </authorList>
    </citation>
    <scope>NUCLEOTIDE SEQUENCE [LARGE SCALE GENOMIC DNA]</scope>
    <source>
        <strain evidence="1 2">BRL 01</strain>
    </source>
</reference>
<evidence type="ECO:0000313" key="2">
    <source>
        <dbReference type="Proteomes" id="UP000053780"/>
    </source>
</evidence>
<sequence length="317" mass="36945">MIILKIVIIVIASKTHEKEINSKENETFAITNIIHPINNEMSTKSNEISAIKNKPDLHNLNFSLLNTRISLLNTTISSFNEILTSSYTEPTTLDYDTLLNNGTFDRILLVNEPKIQRYKHIYILCETKFDEFSKEIKISFKIHFLNLKLILLKNISTYNTIEIEYFNDTIDKIMKSIDDLCKLSLFNYKIKDSIISVFKKFDRKKNFLKKKYVKDLKKEDLNINNIKTTKINNLLHNKNNISQPNENINLNVGLCSNLADNKSNSITNNKNKNINYTSTFDENINLKCNDNMNSIDNENSNYNITIKKILIYYMMIV</sequence>
<organism evidence="1 2">
    <name type="scientific">Vairimorpha apis BRL 01</name>
    <dbReference type="NCBI Taxonomy" id="1037528"/>
    <lineage>
        <taxon>Eukaryota</taxon>
        <taxon>Fungi</taxon>
        <taxon>Fungi incertae sedis</taxon>
        <taxon>Microsporidia</taxon>
        <taxon>Nosematidae</taxon>
        <taxon>Vairimorpha</taxon>
    </lineage>
</organism>
<dbReference type="AlphaFoldDB" id="T0L110"/>
<keyword evidence="2" id="KW-1185">Reference proteome</keyword>
<dbReference type="Proteomes" id="UP000053780">
    <property type="component" value="Unassembled WGS sequence"/>
</dbReference>
<protein>
    <submittedName>
        <fullName evidence="1">Uncharacterized protein</fullName>
    </submittedName>
</protein>
<gene>
    <name evidence="1" type="ORF">NAPIS_ORF01223</name>
</gene>
<dbReference type="VEuPathDB" id="MicrosporidiaDB:NAPIS_ORF01223"/>
<dbReference type="HOGENOM" id="CLU_877419_0_0_1"/>